<dbReference type="EMBL" id="CP021112">
    <property type="protein sequence ID" value="ARP98022.1"/>
    <property type="molecule type" value="Genomic_DNA"/>
</dbReference>
<reference evidence="1 2" key="1">
    <citation type="submission" date="2017-05" db="EMBL/GenBank/DDBJ databases">
        <title>Full genome sequence of Pseudorhodoplanes sinuspersici.</title>
        <authorList>
            <person name="Dastgheib S.M.M."/>
            <person name="Shavandi M."/>
            <person name="Tirandaz H."/>
        </authorList>
    </citation>
    <scope>NUCLEOTIDE SEQUENCE [LARGE SCALE GENOMIC DNA]</scope>
    <source>
        <strain evidence="1 2">RIPI110</strain>
    </source>
</reference>
<dbReference type="KEGG" id="psin:CAK95_02205"/>
<proteinExistence type="predicted"/>
<name>A0A1W6ZL20_9HYPH</name>
<keyword evidence="2" id="KW-1185">Reference proteome</keyword>
<dbReference type="Proteomes" id="UP000194137">
    <property type="component" value="Chromosome"/>
</dbReference>
<accession>A0A1W6ZL20</accession>
<dbReference type="STRING" id="1235591.CAK95_02205"/>
<evidence type="ECO:0000313" key="2">
    <source>
        <dbReference type="Proteomes" id="UP000194137"/>
    </source>
</evidence>
<evidence type="ECO:0000313" key="1">
    <source>
        <dbReference type="EMBL" id="ARP98022.1"/>
    </source>
</evidence>
<sequence>MGRFDTMISVGTLGRFCGDSLGRFQGCAKDMQRRQKGLIDNAQWRARRLRLSAPVAIAITSATGISDCPRMGGRAASPCSRAAARPARSSFGVRLILNSPRYAGALARFCARTQQTDQRHLPVAGTKLHVTIDQLDLPDHPERLRPVKAMPGRVVGIDLNPGTIGLTIVENAEIARRGLAARCKLKDVLPASDEGWLRGRWKESRAAC</sequence>
<gene>
    <name evidence="1" type="ORF">CAK95_02205</name>
</gene>
<organism evidence="1 2">
    <name type="scientific">Pseudorhodoplanes sinuspersici</name>
    <dbReference type="NCBI Taxonomy" id="1235591"/>
    <lineage>
        <taxon>Bacteria</taxon>
        <taxon>Pseudomonadati</taxon>
        <taxon>Pseudomonadota</taxon>
        <taxon>Alphaproteobacteria</taxon>
        <taxon>Hyphomicrobiales</taxon>
        <taxon>Pseudorhodoplanes</taxon>
    </lineage>
</organism>
<dbReference type="AlphaFoldDB" id="A0A1W6ZL20"/>
<protein>
    <submittedName>
        <fullName evidence="1">Uncharacterized protein</fullName>
    </submittedName>
</protein>